<evidence type="ECO:0000256" key="4">
    <source>
        <dbReference type="ARBA" id="ARBA00022519"/>
    </source>
</evidence>
<feature type="binding site" evidence="9">
    <location>
        <position position="104"/>
    </location>
    <ligand>
        <name>Mg(2+)</name>
        <dbReference type="ChEBI" id="CHEBI:18420"/>
        <label>1</label>
    </ligand>
</feature>
<evidence type="ECO:0000313" key="11">
    <source>
        <dbReference type="Proteomes" id="UP000634522"/>
    </source>
</evidence>
<keyword evidence="4 9" id="KW-0997">Cell inner membrane</keyword>
<dbReference type="InterPro" id="IPR000760">
    <property type="entry name" value="Inositol_monophosphatase-like"/>
</dbReference>
<evidence type="ECO:0000256" key="2">
    <source>
        <dbReference type="ARBA" id="ARBA00005289"/>
    </source>
</evidence>
<keyword evidence="3 9" id="KW-1003">Cell membrane</keyword>
<keyword evidence="8 9" id="KW-0472">Membrane</keyword>
<comment type="catalytic activity">
    <reaction evidence="1 9">
        <text>adenosine 3',5'-bisphosphate + H2O = AMP + phosphate</text>
        <dbReference type="Rhea" id="RHEA:10040"/>
        <dbReference type="ChEBI" id="CHEBI:15377"/>
        <dbReference type="ChEBI" id="CHEBI:43474"/>
        <dbReference type="ChEBI" id="CHEBI:58343"/>
        <dbReference type="ChEBI" id="CHEBI:456215"/>
        <dbReference type="EC" id="3.1.3.7"/>
    </reaction>
</comment>
<evidence type="ECO:0000256" key="9">
    <source>
        <dbReference type="HAMAP-Rule" id="MF_02095"/>
    </source>
</evidence>
<keyword evidence="7 9" id="KW-0460">Magnesium</keyword>
<dbReference type="GO" id="GO:0008441">
    <property type="term" value="F:3'(2'),5'-bisphosphate nucleotidase activity"/>
    <property type="evidence" value="ECO:0007669"/>
    <property type="project" value="UniProtKB-EC"/>
</dbReference>
<comment type="function">
    <text evidence="9">Converts adenosine-3',5'-bisphosphate (PAP) to AMP.</text>
</comment>
<accession>A0ABX1NBQ7</accession>
<evidence type="ECO:0000256" key="3">
    <source>
        <dbReference type="ARBA" id="ARBA00022475"/>
    </source>
</evidence>
<comment type="caution">
    <text evidence="10">The sequence shown here is derived from an EMBL/GenBank/DDBJ whole genome shotgun (WGS) entry which is preliminary data.</text>
</comment>
<comment type="cofactor">
    <cofactor evidence="9">
        <name>Mg(2+)</name>
        <dbReference type="ChEBI" id="CHEBI:18420"/>
    </cofactor>
</comment>
<dbReference type="InterPro" id="IPR006240">
    <property type="entry name" value="CysQ"/>
</dbReference>
<keyword evidence="6 9" id="KW-0378">Hydrolase</keyword>
<dbReference type="PROSITE" id="PS00630">
    <property type="entry name" value="IMP_2"/>
    <property type="match status" value="1"/>
</dbReference>
<dbReference type="SUPFAM" id="SSF56655">
    <property type="entry name" value="Carbohydrate phosphatase"/>
    <property type="match status" value="1"/>
</dbReference>
<dbReference type="PANTHER" id="PTHR43028:SF5">
    <property type="entry name" value="3'(2'),5'-BISPHOSPHATE NUCLEOTIDASE 1"/>
    <property type="match status" value="1"/>
</dbReference>
<sequence length="279" mass="29137">MPGRQVYQPAGVAPVSDNHPLSDLLERLLPIAREAGEVVMSVYATDFSVRGKDDASPVTEADERAEAVILAGLAALTPDVPVVAEEAVAAGRVPAIGKRFWLVDPLDGTKEFIKRNGEFTVNIALVEDGRPLLGVVLAPALDRLYAGAVGVGAFVEDANGRHAIRCRVPPAEGLTVVASRSHGDAAALDAFLAGRKVAKQANAGSSLKLCLIAAGEADLYPRLGRTMEWDIAAGHAVLAAAGGRVAELDGRPLAYAKPGFETPHFAAWGFDEGVTPHAQ</sequence>
<keyword evidence="5 9" id="KW-0479">Metal-binding</keyword>
<dbReference type="EC" id="3.1.3.7" evidence="9"/>
<dbReference type="EMBL" id="WTVS01000007">
    <property type="protein sequence ID" value="NMF96717.1"/>
    <property type="molecule type" value="Genomic_DNA"/>
</dbReference>
<comment type="subcellular location">
    <subcellularLocation>
        <location evidence="9">Cell inner membrane</location>
        <topology evidence="9">Peripheral membrane protein</topology>
        <orientation evidence="9">Cytoplasmic side</orientation>
    </subcellularLocation>
</comment>
<proteinExistence type="inferred from homology"/>
<feature type="binding site" evidence="9">
    <location>
        <position position="107"/>
    </location>
    <ligand>
        <name>Mg(2+)</name>
        <dbReference type="ChEBI" id="CHEBI:18420"/>
        <label>2</label>
    </ligand>
</feature>
<dbReference type="Gene3D" id="3.30.540.10">
    <property type="entry name" value="Fructose-1,6-Bisphosphatase, subunit A, domain 1"/>
    <property type="match status" value="1"/>
</dbReference>
<dbReference type="NCBIfam" id="TIGR01331">
    <property type="entry name" value="bisphos_cysQ"/>
    <property type="match status" value="1"/>
</dbReference>
<gene>
    <name evidence="9 10" type="primary">cysQ</name>
    <name evidence="10" type="ORF">GPA27_04875</name>
</gene>
<evidence type="ECO:0000313" key="10">
    <source>
        <dbReference type="EMBL" id="NMF96717.1"/>
    </source>
</evidence>
<comment type="similarity">
    <text evidence="2 9">Belongs to the inositol monophosphatase superfamily. CysQ family.</text>
</comment>
<dbReference type="PROSITE" id="PS00629">
    <property type="entry name" value="IMP_1"/>
    <property type="match status" value="1"/>
</dbReference>
<feature type="binding site" evidence="9">
    <location>
        <position position="230"/>
    </location>
    <ligand>
        <name>Mg(2+)</name>
        <dbReference type="ChEBI" id="CHEBI:18420"/>
        <label>2</label>
    </ligand>
</feature>
<dbReference type="CDD" id="cd01638">
    <property type="entry name" value="CysQ"/>
    <property type="match status" value="1"/>
</dbReference>
<dbReference type="InterPro" id="IPR020550">
    <property type="entry name" value="Inositol_monophosphatase_CS"/>
</dbReference>
<organism evidence="10 11">
    <name type="scientific">Aromatoleum toluolicum</name>
    <dbReference type="NCBI Taxonomy" id="90060"/>
    <lineage>
        <taxon>Bacteria</taxon>
        <taxon>Pseudomonadati</taxon>
        <taxon>Pseudomonadota</taxon>
        <taxon>Betaproteobacteria</taxon>
        <taxon>Rhodocyclales</taxon>
        <taxon>Rhodocyclaceae</taxon>
        <taxon>Aromatoleum</taxon>
    </lineage>
</organism>
<reference evidence="10 11" key="1">
    <citation type="submission" date="2019-12" db="EMBL/GenBank/DDBJ databases">
        <title>Comparative genomics gives insights into the taxonomy of the Azoarcus-Aromatoleum group and reveals separate origins of nif in the plant-associated Azoarcus and non-plant-associated Aromatoleum sub-groups.</title>
        <authorList>
            <person name="Lafos M."/>
            <person name="Maluk M."/>
            <person name="Batista M."/>
            <person name="Junghare M."/>
            <person name="Carmona M."/>
            <person name="Faoro H."/>
            <person name="Cruz L.M."/>
            <person name="Battistoni F."/>
            <person name="De Souza E."/>
            <person name="Pedrosa F."/>
            <person name="Chen W.-M."/>
            <person name="Poole P.S."/>
            <person name="Dixon R.A."/>
            <person name="James E.K."/>
        </authorList>
    </citation>
    <scope>NUCLEOTIDE SEQUENCE [LARGE SCALE GENOMIC DNA]</scope>
    <source>
        <strain evidence="10 11">T</strain>
    </source>
</reference>
<keyword evidence="11" id="KW-1185">Reference proteome</keyword>
<feature type="binding site" evidence="9">
    <location>
        <position position="104"/>
    </location>
    <ligand>
        <name>Mg(2+)</name>
        <dbReference type="ChEBI" id="CHEBI:18420"/>
        <label>2</label>
    </ligand>
</feature>
<dbReference type="HAMAP" id="MF_02095">
    <property type="entry name" value="CysQ"/>
    <property type="match status" value="1"/>
</dbReference>
<feature type="binding site" evidence="9">
    <location>
        <position position="106"/>
    </location>
    <ligand>
        <name>Mg(2+)</name>
        <dbReference type="ChEBI" id="CHEBI:18420"/>
        <label>1</label>
    </ligand>
</feature>
<feature type="binding site" evidence="9">
    <location>
        <begin position="106"/>
        <end position="109"/>
    </location>
    <ligand>
        <name>substrate</name>
    </ligand>
</feature>
<feature type="binding site" evidence="9">
    <location>
        <position position="85"/>
    </location>
    <ligand>
        <name>Mg(2+)</name>
        <dbReference type="ChEBI" id="CHEBI:18420"/>
        <label>1</label>
    </ligand>
</feature>
<dbReference type="Gene3D" id="3.40.190.80">
    <property type="match status" value="1"/>
</dbReference>
<name>A0ABX1NBQ7_9RHOO</name>
<dbReference type="InterPro" id="IPR020583">
    <property type="entry name" value="Inositol_monoP_metal-BS"/>
</dbReference>
<dbReference type="Pfam" id="PF00459">
    <property type="entry name" value="Inositol_P"/>
    <property type="match status" value="1"/>
</dbReference>
<evidence type="ECO:0000256" key="6">
    <source>
        <dbReference type="ARBA" id="ARBA00022801"/>
    </source>
</evidence>
<evidence type="ECO:0000256" key="8">
    <source>
        <dbReference type="ARBA" id="ARBA00023136"/>
    </source>
</evidence>
<dbReference type="Proteomes" id="UP000634522">
    <property type="component" value="Unassembled WGS sequence"/>
</dbReference>
<evidence type="ECO:0000256" key="1">
    <source>
        <dbReference type="ARBA" id="ARBA00001625"/>
    </source>
</evidence>
<evidence type="ECO:0000256" key="5">
    <source>
        <dbReference type="ARBA" id="ARBA00022723"/>
    </source>
</evidence>
<dbReference type="PANTHER" id="PTHR43028">
    <property type="entry name" value="3'(2'),5'-BISPHOSPHATE NUCLEOTIDASE 1"/>
    <property type="match status" value="1"/>
</dbReference>
<protein>
    <recommendedName>
        <fullName evidence="9">3'(2'),5'-bisphosphate nucleotidase CysQ</fullName>
        <ecNumber evidence="9">3.1.3.7</ecNumber>
    </recommendedName>
    <alternativeName>
        <fullName evidence="9">3'(2'),5-bisphosphonucleoside 3'(2')-phosphohydrolase</fullName>
    </alternativeName>
    <alternativeName>
        <fullName evidence="9">3'-phosphoadenosine 5'-phosphate phosphatase</fullName>
        <shortName evidence="9">PAP phosphatase</shortName>
    </alternativeName>
</protein>
<dbReference type="PRINTS" id="PR00377">
    <property type="entry name" value="IMPHPHTASES"/>
</dbReference>
<feature type="binding site" evidence="9">
    <location>
        <position position="85"/>
    </location>
    <ligand>
        <name>substrate</name>
    </ligand>
</feature>
<dbReference type="InterPro" id="IPR050725">
    <property type="entry name" value="CysQ/Inositol_MonoPase"/>
</dbReference>
<evidence type="ECO:0000256" key="7">
    <source>
        <dbReference type="ARBA" id="ARBA00022842"/>
    </source>
</evidence>
<feature type="binding site" evidence="9">
    <location>
        <position position="230"/>
    </location>
    <ligand>
        <name>substrate</name>
    </ligand>
</feature>